<evidence type="ECO:0000313" key="1">
    <source>
        <dbReference type="EMBL" id="KAK7245983.1"/>
    </source>
</evidence>
<keyword evidence="2" id="KW-1185">Reference proteome</keyword>
<gene>
    <name evidence="1" type="ORF">RIF29_40840</name>
</gene>
<dbReference type="EMBL" id="JAYWIO010000008">
    <property type="protein sequence ID" value="KAK7245983.1"/>
    <property type="molecule type" value="Genomic_DNA"/>
</dbReference>
<comment type="caution">
    <text evidence="1">The sequence shown here is derived from an EMBL/GenBank/DDBJ whole genome shotgun (WGS) entry which is preliminary data.</text>
</comment>
<protein>
    <submittedName>
        <fullName evidence="1">Uncharacterized protein</fullName>
    </submittedName>
</protein>
<reference evidence="1 2" key="1">
    <citation type="submission" date="2024-01" db="EMBL/GenBank/DDBJ databases">
        <title>The genomes of 5 underutilized Papilionoideae crops provide insights into root nodulation and disease resistanc.</title>
        <authorList>
            <person name="Yuan L."/>
        </authorList>
    </citation>
    <scope>NUCLEOTIDE SEQUENCE [LARGE SCALE GENOMIC DNA]</scope>
    <source>
        <strain evidence="1">ZHUSHIDOU_FW_LH</strain>
        <tissue evidence="1">Leaf</tissue>
    </source>
</reference>
<name>A0AAN9E3U3_CROPI</name>
<organism evidence="1 2">
    <name type="scientific">Crotalaria pallida</name>
    <name type="common">Smooth rattlebox</name>
    <name type="synonym">Crotalaria striata</name>
    <dbReference type="NCBI Taxonomy" id="3830"/>
    <lineage>
        <taxon>Eukaryota</taxon>
        <taxon>Viridiplantae</taxon>
        <taxon>Streptophyta</taxon>
        <taxon>Embryophyta</taxon>
        <taxon>Tracheophyta</taxon>
        <taxon>Spermatophyta</taxon>
        <taxon>Magnoliopsida</taxon>
        <taxon>eudicotyledons</taxon>
        <taxon>Gunneridae</taxon>
        <taxon>Pentapetalae</taxon>
        <taxon>rosids</taxon>
        <taxon>fabids</taxon>
        <taxon>Fabales</taxon>
        <taxon>Fabaceae</taxon>
        <taxon>Papilionoideae</taxon>
        <taxon>50 kb inversion clade</taxon>
        <taxon>genistoids sensu lato</taxon>
        <taxon>core genistoids</taxon>
        <taxon>Crotalarieae</taxon>
        <taxon>Crotalaria</taxon>
    </lineage>
</organism>
<dbReference type="AlphaFoldDB" id="A0AAN9E3U3"/>
<sequence>MGNCMTCHIVPKKQTIDSLIEGREMEVKAPLPAEKINNASCGHCIVVHRKLLHKGEEVYHLAPLLKQSAMSTSHNRKLKTRNVKIVVTKEQLKLVLSGSNKFRIKTRVARVSRKWQPSLPTIHEVQNFRGYNGCSLGSSIIS</sequence>
<evidence type="ECO:0000313" key="2">
    <source>
        <dbReference type="Proteomes" id="UP001372338"/>
    </source>
</evidence>
<proteinExistence type="predicted"/>
<dbReference type="Proteomes" id="UP001372338">
    <property type="component" value="Unassembled WGS sequence"/>
</dbReference>
<accession>A0AAN9E3U3</accession>